<organism evidence="1 2">
    <name type="scientific">Penicillium capsulatum</name>
    <dbReference type="NCBI Taxonomy" id="69766"/>
    <lineage>
        <taxon>Eukaryota</taxon>
        <taxon>Fungi</taxon>
        <taxon>Dikarya</taxon>
        <taxon>Ascomycota</taxon>
        <taxon>Pezizomycotina</taxon>
        <taxon>Eurotiomycetes</taxon>
        <taxon>Eurotiomycetidae</taxon>
        <taxon>Eurotiales</taxon>
        <taxon>Aspergillaceae</taxon>
        <taxon>Penicillium</taxon>
    </lineage>
</organism>
<sequence>MLAATGRAARAGLRYVPGATLASNILLYEIEKARLWRHFIGALLERVRDGVVDLVAADFVPLNFELFQQGLGKELDATENAPPEEARQKQRRLAFDVSLNMLPPEILYMILDRMCGFNPFDQSVDEFLDQSTRVGVPEVENLRALEGVDDNTKSKIASWMQSRRVQEIFHSFTGSYPDFETARQIIVQQEINREVGQPLAGQRLAWDCMERSWENFDFLLRHDIVRVEGYDATGQSWLEVATEVKNETAYNALLRRLTLEQCFRPGDLNSIFVTATQVDVSNDRYRTFMRLCTLEWYSAIEHLIQRVMAAHEDPRDYFRNNLRDLLCWVGSVELAQQLHRFGVNITSSNTRGTDEDLPMPSLDHSWLSAIRNSQGAEFLDWFEVHSLVAVQDVRTSAGTNVLMEAAHQGRVLALPWLFQRMDILEKVPDNPVHSMPVAPDFINMPGALYFAIIGEHWERSVRFQTFRLVLNALSNTYFWNLAHVDQIFKLICYCCGGESAVSKYGLQENRVEAENLTWALMARCSFDRWNGSIEQASAVVTAEAAGLRSLIPIISTRATGDDPLSRRDDWEVLY</sequence>
<dbReference type="AlphaFoldDB" id="A0A9W9HP21"/>
<proteinExistence type="predicted"/>
<keyword evidence="2" id="KW-1185">Reference proteome</keyword>
<evidence type="ECO:0000313" key="2">
    <source>
        <dbReference type="Proteomes" id="UP001146351"/>
    </source>
</evidence>
<reference evidence="1" key="2">
    <citation type="journal article" date="2023" name="IMA Fungus">
        <title>Comparative genomic study of the Penicillium genus elucidates a diverse pangenome and 15 lateral gene transfer events.</title>
        <authorList>
            <person name="Petersen C."/>
            <person name="Sorensen T."/>
            <person name="Nielsen M.R."/>
            <person name="Sondergaard T.E."/>
            <person name="Sorensen J.L."/>
            <person name="Fitzpatrick D.A."/>
            <person name="Frisvad J.C."/>
            <person name="Nielsen K.L."/>
        </authorList>
    </citation>
    <scope>NUCLEOTIDE SEQUENCE</scope>
    <source>
        <strain evidence="1">IBT 21917</strain>
    </source>
</reference>
<evidence type="ECO:0000313" key="1">
    <source>
        <dbReference type="EMBL" id="KAJ5152280.1"/>
    </source>
</evidence>
<accession>A0A9W9HP21</accession>
<dbReference type="OrthoDB" id="4267003at2759"/>
<dbReference type="InterPro" id="IPR036770">
    <property type="entry name" value="Ankyrin_rpt-contain_sf"/>
</dbReference>
<name>A0A9W9HP21_9EURO</name>
<gene>
    <name evidence="1" type="ORF">N7492_010575</name>
</gene>
<dbReference type="SUPFAM" id="SSF48403">
    <property type="entry name" value="Ankyrin repeat"/>
    <property type="match status" value="1"/>
</dbReference>
<protein>
    <submittedName>
        <fullName evidence="1">Uncharacterized protein</fullName>
    </submittedName>
</protein>
<dbReference type="EMBL" id="JAPQKO010000008">
    <property type="protein sequence ID" value="KAJ5152280.1"/>
    <property type="molecule type" value="Genomic_DNA"/>
</dbReference>
<dbReference type="Proteomes" id="UP001146351">
    <property type="component" value="Unassembled WGS sequence"/>
</dbReference>
<reference evidence="1" key="1">
    <citation type="submission" date="2022-11" db="EMBL/GenBank/DDBJ databases">
        <authorList>
            <person name="Petersen C."/>
        </authorList>
    </citation>
    <scope>NUCLEOTIDE SEQUENCE</scope>
    <source>
        <strain evidence="1">IBT 21917</strain>
    </source>
</reference>
<comment type="caution">
    <text evidence="1">The sequence shown here is derived from an EMBL/GenBank/DDBJ whole genome shotgun (WGS) entry which is preliminary data.</text>
</comment>